<evidence type="ECO:0000313" key="3">
    <source>
        <dbReference type="Proteomes" id="UP001519460"/>
    </source>
</evidence>
<dbReference type="EMBL" id="JACVVK020000377">
    <property type="protein sequence ID" value="KAK7476389.1"/>
    <property type="molecule type" value="Genomic_DNA"/>
</dbReference>
<sequence>MGISVPSRISLTPPTPYPPTFPHHRDDSRSALMDTADIRISDKISYTLHEMGQVGT</sequence>
<protein>
    <submittedName>
        <fullName evidence="2">Uncharacterized protein</fullName>
    </submittedName>
</protein>
<feature type="non-terminal residue" evidence="2">
    <location>
        <position position="56"/>
    </location>
</feature>
<feature type="region of interest" description="Disordered" evidence="1">
    <location>
        <begin position="1"/>
        <end position="29"/>
    </location>
</feature>
<reference evidence="2 3" key="1">
    <citation type="journal article" date="2023" name="Sci. Data">
        <title>Genome assembly of the Korean intertidal mud-creeper Batillaria attramentaria.</title>
        <authorList>
            <person name="Patra A.K."/>
            <person name="Ho P.T."/>
            <person name="Jun S."/>
            <person name="Lee S.J."/>
            <person name="Kim Y."/>
            <person name="Won Y.J."/>
        </authorList>
    </citation>
    <scope>NUCLEOTIDE SEQUENCE [LARGE SCALE GENOMIC DNA]</scope>
    <source>
        <strain evidence="2">Wonlab-2016</strain>
    </source>
</reference>
<evidence type="ECO:0000256" key="1">
    <source>
        <dbReference type="SAM" id="MobiDB-lite"/>
    </source>
</evidence>
<name>A0ABD0JMY8_9CAEN</name>
<organism evidence="2 3">
    <name type="scientific">Batillaria attramentaria</name>
    <dbReference type="NCBI Taxonomy" id="370345"/>
    <lineage>
        <taxon>Eukaryota</taxon>
        <taxon>Metazoa</taxon>
        <taxon>Spiralia</taxon>
        <taxon>Lophotrochozoa</taxon>
        <taxon>Mollusca</taxon>
        <taxon>Gastropoda</taxon>
        <taxon>Caenogastropoda</taxon>
        <taxon>Sorbeoconcha</taxon>
        <taxon>Cerithioidea</taxon>
        <taxon>Batillariidae</taxon>
        <taxon>Batillaria</taxon>
    </lineage>
</organism>
<evidence type="ECO:0000313" key="2">
    <source>
        <dbReference type="EMBL" id="KAK7476389.1"/>
    </source>
</evidence>
<comment type="caution">
    <text evidence="2">The sequence shown here is derived from an EMBL/GenBank/DDBJ whole genome shotgun (WGS) entry which is preliminary data.</text>
</comment>
<dbReference type="AlphaFoldDB" id="A0ABD0JMY8"/>
<gene>
    <name evidence="2" type="ORF">BaRGS_00032389</name>
</gene>
<accession>A0ABD0JMY8</accession>
<dbReference type="Proteomes" id="UP001519460">
    <property type="component" value="Unassembled WGS sequence"/>
</dbReference>
<proteinExistence type="predicted"/>
<keyword evidence="3" id="KW-1185">Reference proteome</keyword>